<dbReference type="InterPro" id="IPR036869">
    <property type="entry name" value="J_dom_sf"/>
</dbReference>
<dbReference type="Gene3D" id="1.10.287.110">
    <property type="entry name" value="DnaJ domain"/>
    <property type="match status" value="1"/>
</dbReference>
<feature type="compositionally biased region" description="Polar residues" evidence="2">
    <location>
        <begin position="133"/>
        <end position="146"/>
    </location>
</feature>
<evidence type="ECO:0000313" key="4">
    <source>
        <dbReference type="EMBL" id="NVI07949.1"/>
    </source>
</evidence>
<dbReference type="EMBL" id="VOMC01000040">
    <property type="protein sequence ID" value="NVI07949.1"/>
    <property type="molecule type" value="Genomic_DNA"/>
</dbReference>
<dbReference type="InterPro" id="IPR002939">
    <property type="entry name" value="DnaJ_C"/>
</dbReference>
<evidence type="ECO:0000256" key="1">
    <source>
        <dbReference type="ARBA" id="ARBA00023186"/>
    </source>
</evidence>
<dbReference type="Pfam" id="PF00226">
    <property type="entry name" value="DnaJ"/>
    <property type="match status" value="1"/>
</dbReference>
<feature type="region of interest" description="Disordered" evidence="2">
    <location>
        <begin position="133"/>
        <end position="161"/>
    </location>
</feature>
<name>A0ABX2NU30_9BURK</name>
<protein>
    <submittedName>
        <fullName evidence="4">J domain-containing protein</fullName>
    </submittedName>
</protein>
<evidence type="ECO:0000313" key="5">
    <source>
        <dbReference type="Proteomes" id="UP000821598"/>
    </source>
</evidence>
<dbReference type="Proteomes" id="UP000821598">
    <property type="component" value="Unassembled WGS sequence"/>
</dbReference>
<dbReference type="SUPFAM" id="SSF46565">
    <property type="entry name" value="Chaperone J-domain"/>
    <property type="match status" value="1"/>
</dbReference>
<dbReference type="Pfam" id="PF01556">
    <property type="entry name" value="DnaJ_C"/>
    <property type="match status" value="1"/>
</dbReference>
<evidence type="ECO:0000259" key="3">
    <source>
        <dbReference type="PROSITE" id="PS50076"/>
    </source>
</evidence>
<sequence>MKGSSGSSSATYTCPRPLLSDALPSPLRNETHPASATHCHADDLHWKFRGQLTAVSLCLDRVTPSKRTTEQCVSVDEYYRRLNLPCNASPSDIKRAYRRLRAQYHPDRNKGRESMVEPVFKRIQEAFEILTGERSSPVRSSMGTSAQDHDKEARSRARHNAPPMRGANCLIELFVPLEAAIYGGEIEASYPVKGPCHQCQERGSPCMSCHGSGLSAASSRCLDCDGTGRPPTSETCPTCLGMGSRTYRKSEVVKVPQGAWDGQRLVVEGSGHPGTNGGPPGDAIFSVVIVCDTAFRRNGLNLACDIHVDFVTATLGGNFAAQILGHALQLEIPPNANAGTTIRLPGHGLTHHNGSRGDLTLHLVLAMPSAASHLSDNERQTLREMFEDAERRAMHAVPALSQHKS</sequence>
<gene>
    <name evidence="4" type="ORF">FSB64_30190</name>
</gene>
<keyword evidence="1" id="KW-0143">Chaperone</keyword>
<dbReference type="SMART" id="SM00271">
    <property type="entry name" value="DnaJ"/>
    <property type="match status" value="1"/>
</dbReference>
<dbReference type="CDD" id="cd10747">
    <property type="entry name" value="DnaJ_C"/>
    <property type="match status" value="1"/>
</dbReference>
<dbReference type="InterPro" id="IPR008971">
    <property type="entry name" value="HSP40/DnaJ_pept-bd"/>
</dbReference>
<keyword evidence="5" id="KW-1185">Reference proteome</keyword>
<reference evidence="4 5" key="1">
    <citation type="submission" date="2019-08" db="EMBL/GenBank/DDBJ databases">
        <title>Paraburkholderia simonii sp. nov. and P. youngii sp. nov. Brazilian and Mexican Mimosa-associated rhizobia.</title>
        <authorList>
            <person name="Mavima L."/>
            <person name="Beukes C.W."/>
            <person name="Palmer M."/>
            <person name="De Meyer S.E."/>
            <person name="James E.K."/>
            <person name="Maluk M."/>
            <person name="Avontuur J.R."/>
            <person name="Chan W.Y."/>
            <person name="Venter S.N."/>
            <person name="Steenkamp E.T."/>
        </authorList>
    </citation>
    <scope>NUCLEOTIDE SEQUENCE [LARGE SCALE GENOMIC DNA]</scope>
    <source>
        <strain evidence="4 5">JPY454</strain>
    </source>
</reference>
<dbReference type="InterPro" id="IPR001623">
    <property type="entry name" value="DnaJ_domain"/>
</dbReference>
<dbReference type="Gene3D" id="2.10.230.10">
    <property type="entry name" value="Heat shock protein DnaJ, cysteine-rich domain"/>
    <property type="match status" value="1"/>
</dbReference>
<comment type="caution">
    <text evidence="4">The sequence shown here is derived from an EMBL/GenBank/DDBJ whole genome shotgun (WGS) entry which is preliminary data.</text>
</comment>
<evidence type="ECO:0000256" key="2">
    <source>
        <dbReference type="SAM" id="MobiDB-lite"/>
    </source>
</evidence>
<dbReference type="SUPFAM" id="SSF49493">
    <property type="entry name" value="HSP40/DnaJ peptide-binding domain"/>
    <property type="match status" value="2"/>
</dbReference>
<dbReference type="PROSITE" id="PS50076">
    <property type="entry name" value="DNAJ_2"/>
    <property type="match status" value="1"/>
</dbReference>
<feature type="domain" description="J" evidence="3">
    <location>
        <begin position="77"/>
        <end position="146"/>
    </location>
</feature>
<proteinExistence type="predicted"/>
<dbReference type="PANTHER" id="PTHR43096">
    <property type="entry name" value="DNAJ HOMOLOG 1, MITOCHONDRIAL-RELATED"/>
    <property type="match status" value="1"/>
</dbReference>
<dbReference type="PRINTS" id="PR00625">
    <property type="entry name" value="JDOMAIN"/>
</dbReference>
<accession>A0ABX2NU30</accession>
<organism evidence="4 5">
    <name type="scientific">Paraburkholderia youngii</name>
    <dbReference type="NCBI Taxonomy" id="2782701"/>
    <lineage>
        <taxon>Bacteria</taxon>
        <taxon>Pseudomonadati</taxon>
        <taxon>Pseudomonadota</taxon>
        <taxon>Betaproteobacteria</taxon>
        <taxon>Burkholderiales</taxon>
        <taxon>Burkholderiaceae</taxon>
        <taxon>Paraburkholderia</taxon>
    </lineage>
</organism>
<dbReference type="PANTHER" id="PTHR43096:SF52">
    <property type="entry name" value="DNAJ HOMOLOG 1, MITOCHONDRIAL-RELATED"/>
    <property type="match status" value="1"/>
</dbReference>
<dbReference type="CDD" id="cd06257">
    <property type="entry name" value="DnaJ"/>
    <property type="match status" value="1"/>
</dbReference>
<dbReference type="Gene3D" id="2.60.260.20">
    <property type="entry name" value="Urease metallochaperone UreE, N-terminal domain"/>
    <property type="match status" value="2"/>
</dbReference>